<gene>
    <name evidence="9" type="ORF">RM779_22275</name>
</gene>
<dbReference type="RefSeq" id="WP_311619655.1">
    <property type="nucleotide sequence ID" value="NZ_JAVREV010000013.1"/>
</dbReference>
<feature type="transmembrane region" description="Helical" evidence="8">
    <location>
        <begin position="166"/>
        <end position="185"/>
    </location>
</feature>
<keyword evidence="10" id="KW-1185">Reference proteome</keyword>
<name>A0ABU2S8L0_9ACTN</name>
<sequence length="247" mass="25803">MTAAVLVGIAKTAIGGVGAISVALFAAVLPARESSGALLPLLIVGDLFAVHAYRRHVDWPALLRLFPSVAAGVLAGVVFVARVDDTVMRRTIGGLLLAVVCVHLWQRRRGARSAAGAPARAADATGKPRQAGRGIAFCYGLLAGFTTMVANAGGAVMSLYLLAAGYAMLTFLGTAAWFFLIVNVFKVPFSAGLGLITVDSLALNAVLLPALFLGVFLGRAGVKRLDQSRFERLVLVFTVVSSLNLLR</sequence>
<dbReference type="PANTHER" id="PTHR30269">
    <property type="entry name" value="TRANSMEMBRANE PROTEIN YFCA"/>
    <property type="match status" value="1"/>
</dbReference>
<feature type="transmembrane region" description="Helical" evidence="8">
    <location>
        <begin position="136"/>
        <end position="160"/>
    </location>
</feature>
<comment type="similarity">
    <text evidence="2 8">Belongs to the 4-toluene sulfonate uptake permease (TSUP) (TC 2.A.102) family.</text>
</comment>
<feature type="transmembrane region" description="Helical" evidence="8">
    <location>
        <begin position="61"/>
        <end position="81"/>
    </location>
</feature>
<keyword evidence="6 8" id="KW-1133">Transmembrane helix</keyword>
<keyword evidence="4 8" id="KW-1003">Cell membrane</keyword>
<feature type="transmembrane region" description="Helical" evidence="8">
    <location>
        <begin position="192"/>
        <end position="217"/>
    </location>
</feature>
<proteinExistence type="inferred from homology"/>
<evidence type="ECO:0000256" key="6">
    <source>
        <dbReference type="ARBA" id="ARBA00022989"/>
    </source>
</evidence>
<dbReference type="InterPro" id="IPR002781">
    <property type="entry name" value="TM_pro_TauE-like"/>
</dbReference>
<feature type="transmembrane region" description="Helical" evidence="8">
    <location>
        <begin position="87"/>
        <end position="105"/>
    </location>
</feature>
<evidence type="ECO:0000256" key="2">
    <source>
        <dbReference type="ARBA" id="ARBA00009142"/>
    </source>
</evidence>
<keyword evidence="3" id="KW-0813">Transport</keyword>
<accession>A0ABU2S8L0</accession>
<keyword evidence="5 8" id="KW-0812">Transmembrane</keyword>
<dbReference type="InterPro" id="IPR052017">
    <property type="entry name" value="TSUP"/>
</dbReference>
<protein>
    <recommendedName>
        <fullName evidence="8">Probable membrane transporter protein</fullName>
    </recommendedName>
</protein>
<evidence type="ECO:0000256" key="5">
    <source>
        <dbReference type="ARBA" id="ARBA00022692"/>
    </source>
</evidence>
<dbReference type="PANTHER" id="PTHR30269:SF23">
    <property type="entry name" value="MEMBRANE TRANSPORTER PROTEIN YDHB-RELATED"/>
    <property type="match status" value="1"/>
</dbReference>
<evidence type="ECO:0000256" key="7">
    <source>
        <dbReference type="ARBA" id="ARBA00023136"/>
    </source>
</evidence>
<feature type="transmembrane region" description="Helical" evidence="8">
    <location>
        <begin position="12"/>
        <end position="31"/>
    </location>
</feature>
<dbReference type="Pfam" id="PF01925">
    <property type="entry name" value="TauE"/>
    <property type="match status" value="1"/>
</dbReference>
<evidence type="ECO:0000313" key="10">
    <source>
        <dbReference type="Proteomes" id="UP001183615"/>
    </source>
</evidence>
<feature type="transmembrane region" description="Helical" evidence="8">
    <location>
        <begin position="37"/>
        <end position="54"/>
    </location>
</feature>
<organism evidence="9 10">
    <name type="scientific">Streptomyces johnsoniae</name>
    <dbReference type="NCBI Taxonomy" id="3075532"/>
    <lineage>
        <taxon>Bacteria</taxon>
        <taxon>Bacillati</taxon>
        <taxon>Actinomycetota</taxon>
        <taxon>Actinomycetes</taxon>
        <taxon>Kitasatosporales</taxon>
        <taxon>Streptomycetaceae</taxon>
        <taxon>Streptomyces</taxon>
    </lineage>
</organism>
<comment type="caution">
    <text evidence="9">The sequence shown here is derived from an EMBL/GenBank/DDBJ whole genome shotgun (WGS) entry which is preliminary data.</text>
</comment>
<comment type="subcellular location">
    <subcellularLocation>
        <location evidence="1 8">Cell membrane</location>
        <topology evidence="1 8">Multi-pass membrane protein</topology>
    </subcellularLocation>
</comment>
<evidence type="ECO:0000256" key="1">
    <source>
        <dbReference type="ARBA" id="ARBA00004651"/>
    </source>
</evidence>
<reference evidence="10" key="1">
    <citation type="submission" date="2023-07" db="EMBL/GenBank/DDBJ databases">
        <title>30 novel species of actinomycetes from the DSMZ collection.</title>
        <authorList>
            <person name="Nouioui I."/>
        </authorList>
    </citation>
    <scope>NUCLEOTIDE SEQUENCE [LARGE SCALE GENOMIC DNA]</scope>
    <source>
        <strain evidence="10">DSM 41886</strain>
    </source>
</reference>
<evidence type="ECO:0000313" key="9">
    <source>
        <dbReference type="EMBL" id="MDT0445307.1"/>
    </source>
</evidence>
<evidence type="ECO:0000256" key="4">
    <source>
        <dbReference type="ARBA" id="ARBA00022475"/>
    </source>
</evidence>
<dbReference type="Proteomes" id="UP001183615">
    <property type="component" value="Unassembled WGS sequence"/>
</dbReference>
<evidence type="ECO:0000256" key="8">
    <source>
        <dbReference type="RuleBase" id="RU363041"/>
    </source>
</evidence>
<dbReference type="EMBL" id="JAVREV010000013">
    <property type="protein sequence ID" value="MDT0445307.1"/>
    <property type="molecule type" value="Genomic_DNA"/>
</dbReference>
<evidence type="ECO:0000256" key="3">
    <source>
        <dbReference type="ARBA" id="ARBA00022448"/>
    </source>
</evidence>
<keyword evidence="7 8" id="KW-0472">Membrane</keyword>